<keyword evidence="5" id="KW-0862">Zinc</keyword>
<evidence type="ECO:0000256" key="13">
    <source>
        <dbReference type="SAM" id="MobiDB-lite"/>
    </source>
</evidence>
<dbReference type="InterPro" id="IPR001876">
    <property type="entry name" value="Znf_RanBP2"/>
</dbReference>
<dbReference type="InterPro" id="IPR000504">
    <property type="entry name" value="RRM_dom"/>
</dbReference>
<dbReference type="EMBL" id="OU466861">
    <property type="protein sequence ID" value="CAH2064165.1"/>
    <property type="molecule type" value="Genomic_DNA"/>
</dbReference>
<evidence type="ECO:0000256" key="11">
    <source>
        <dbReference type="PROSITE-ProRule" id="PRU00322"/>
    </source>
</evidence>
<feature type="compositionally biased region" description="Low complexity" evidence="13">
    <location>
        <begin position="1402"/>
        <end position="1412"/>
    </location>
</feature>
<dbReference type="SUPFAM" id="SSF54928">
    <property type="entry name" value="RNA-binding domain, RBD"/>
    <property type="match status" value="2"/>
</dbReference>
<reference evidence="17 18" key="1">
    <citation type="submission" date="2022-03" db="EMBL/GenBank/DDBJ databases">
        <authorList>
            <person name="Nunn A."/>
            <person name="Chopra R."/>
            <person name="Nunn A."/>
            <person name="Contreras Garrido A."/>
        </authorList>
    </citation>
    <scope>NUCLEOTIDE SEQUENCE [LARGE SCALE GENOMIC DNA]</scope>
</reference>
<dbReference type="InterPro" id="IPR036443">
    <property type="entry name" value="Znf_RanBP2_sf"/>
</dbReference>
<dbReference type="PROSITE" id="PS50174">
    <property type="entry name" value="G_PATCH"/>
    <property type="match status" value="1"/>
</dbReference>
<sequence>ERETGRGGEVTRWIGKRKIDIHNNSKGGRRVRYGQSQCPRPPQQSPFLRRIIISNTLPSKFTLEFCFFLIIIEHREEDNPNPLRTASSGSTSSNRAAPPSPPPTTSVVMVRKRLASEMSSSSSLNNPDYNNHRPPRRVSHLLDSNYIMNSPLQPPPVSTAAVVDSTTQLNPPLSVCGFSGLPVFPTDRRTSMSVQPMEQDSSASSSSPTVWVDAIIRDLIHSSTSVSIPQLIQNVRDIIFPCNPNLGALLDTATVVNTAEALRERKEEIKRQKQDEEGLHLLTLLLQCAEAVSADNLEEANKLLLEISQLSTPYGTSAQRVAAYFSEAMSARLLNSCLGIYAALPSRWMPQTHSLKMVSAFQVFNGISPLVKFSHFTANQAIQEAFEKEESVHIIDLDIMQGLQWPGLFHILASRPGGPPHVRLTGLGTSMEALQATGKRLSDFADKLGLPFEFCPLAEKVGNLDADRLNVRKREAVAAIHYYSALFDSLGASYGEESEERHVVEQQLLSKEIRNVLAVGGPSRSGEVKFESWREKMQQCGFKGISLAGNAATQATLLLGMFPSDGYTLVDDNGTLKLGWKDLSLLTASAWTPRSYSSSSFFLRRRRAAFSSPGLRLICSVHWPEMDPGRFGRQQEWDNNSAPEGYGNEHDPNNRFGVSYDEGYPNERFLRDDAYNYPPGHDTPGPFPQSRRRNYEEDYPREPRRQEKPYTDTNYAADYYHDAEVGSRNGYYRDHGQERSSRYDGRDDYSGSDYNYRSRNYPHNRDESREKDYDYARRSYDSDYERGSVRDGNRKSRDSQDREWDSRDREWDSRDREWDKRSFSRERVLSPHKRYERSRSRSAGRDGFSRSRSPRGRSHGRSHREDSYEGDHWHESERRREYEDRHDQDLFSATPSATVVVKGLSTKSTEEDLYQLLAEWGPLHHVRVIREQNSGVSRGFAFIDFPTVDAARTMMDKIEHDGMVVDGKKLIFHYSKSRAGVPRRQENTSRRSYGGNRNMMVPTDWVCTICNCINFARRTSCFQCNEPKTKDSPSADVGLSNSTAGRRSSETGPTHVLVVRGLDEDADEGMIRYEFSKHAPIKDLRLVRDKFTHVSRGFAFVHFCSVEDATKALEATNGITLEKNGKILRVAYAKSVHGSGTGISAPSHSSNLAAAAIEAAAFSQQYDGGGWAPKEYYPDEKQSAGGQAQGVGEMEAQKGASAPQSGYVWDEASGYYYDAASGYYYDGNSGLYYDSSSGLWYSYDPQTQQYVACPDQNNESKLNEKQPESAKMVKSSQQKVIISAAATPNVEKALSLPDAVQAAAEAAIASEKREKERVKEIKLASKSSILASKKKMSNVLTMWKQRSHETQTQRPSLAENPITVSAEARSSFSALQLKGKLKPDAIISKERTTSSHGVAAPTTTTESSSSSTAGGPLKGVMRGSFGGTVGGPSSSANAQVPPVLPSAPLPSAPVSVSGSGRRRFSETPTTVPTHREQPQTSYRDRAAERRNLYGSSAPSVNDDIDINEDTTGLRRGAFDPTPFPPGVGGRGITTTEVDSFDVITEEQAIGESNVGNRMLRNMGWHEGSGLGKDGSGMKEPVQAQGVDRRAGLGSHQKKLDAEFEAQPGDTYRTLLHKKALARFRDMSDNN</sequence>
<dbReference type="PANTHER" id="PTHR13948">
    <property type="entry name" value="RNA-BINDING PROTEIN"/>
    <property type="match status" value="1"/>
</dbReference>
<feature type="domain" description="RRM" evidence="14">
    <location>
        <begin position="1055"/>
        <end position="1135"/>
    </location>
</feature>
<feature type="short sequence motif" description="VHIID" evidence="12">
    <location>
        <begin position="392"/>
        <end position="396"/>
    </location>
</feature>
<feature type="region of interest" description="Disordered" evidence="13">
    <location>
        <begin position="631"/>
        <end position="806"/>
    </location>
</feature>
<dbReference type="InterPro" id="IPR041591">
    <property type="entry name" value="OCRE"/>
</dbReference>
<feature type="region of interest" description="Disordered" evidence="13">
    <location>
        <begin position="24"/>
        <end position="44"/>
    </location>
</feature>
<evidence type="ECO:0000259" key="16">
    <source>
        <dbReference type="PROSITE" id="PS50199"/>
    </source>
</evidence>
<evidence type="ECO:0000256" key="1">
    <source>
        <dbReference type="ARBA" id="ARBA00004123"/>
    </source>
</evidence>
<feature type="domain" description="G-patch" evidence="15">
    <location>
        <begin position="1551"/>
        <end position="1597"/>
    </location>
</feature>
<dbReference type="CDD" id="cd16166">
    <property type="entry name" value="OCRE_SUA_like"/>
    <property type="match status" value="1"/>
</dbReference>
<name>A0AAU9SAQ3_THLAR</name>
<dbReference type="Gene3D" id="4.10.1060.10">
    <property type="entry name" value="Zinc finger, RanBP2-type"/>
    <property type="match status" value="1"/>
</dbReference>
<feature type="domain" description="RRM" evidence="14">
    <location>
        <begin position="897"/>
        <end position="977"/>
    </location>
</feature>
<evidence type="ECO:0000313" key="17">
    <source>
        <dbReference type="EMBL" id="CAH2064165.1"/>
    </source>
</evidence>
<organism evidence="17 18">
    <name type="scientific">Thlaspi arvense</name>
    <name type="common">Field penny-cress</name>
    <dbReference type="NCBI Taxonomy" id="13288"/>
    <lineage>
        <taxon>Eukaryota</taxon>
        <taxon>Viridiplantae</taxon>
        <taxon>Streptophyta</taxon>
        <taxon>Embryophyta</taxon>
        <taxon>Tracheophyta</taxon>
        <taxon>Spermatophyta</taxon>
        <taxon>Magnoliopsida</taxon>
        <taxon>eudicotyledons</taxon>
        <taxon>Gunneridae</taxon>
        <taxon>Pentapetalae</taxon>
        <taxon>rosids</taxon>
        <taxon>malvids</taxon>
        <taxon>Brassicales</taxon>
        <taxon>Brassicaceae</taxon>
        <taxon>Thlaspideae</taxon>
        <taxon>Thlaspi</taxon>
    </lineage>
</organism>
<feature type="short sequence motif" description="LxCxE motif" evidence="12">
    <location>
        <begin position="286"/>
        <end position="290"/>
    </location>
</feature>
<dbReference type="GO" id="GO:0003723">
    <property type="term" value="F:RNA binding"/>
    <property type="evidence" value="ECO:0007669"/>
    <property type="project" value="UniProtKB-UniRule"/>
</dbReference>
<evidence type="ECO:0000256" key="12">
    <source>
        <dbReference type="PROSITE-ProRule" id="PRU01191"/>
    </source>
</evidence>
<feature type="compositionally biased region" description="Basic and acidic residues" evidence="13">
    <location>
        <begin position="693"/>
        <end position="710"/>
    </location>
</feature>
<evidence type="ECO:0000256" key="6">
    <source>
        <dbReference type="ARBA" id="ARBA00022884"/>
    </source>
</evidence>
<dbReference type="InterPro" id="IPR005202">
    <property type="entry name" value="TF_GRAS"/>
</dbReference>
<evidence type="ECO:0000259" key="15">
    <source>
        <dbReference type="PROSITE" id="PS50174"/>
    </source>
</evidence>
<dbReference type="Proteomes" id="UP000836841">
    <property type="component" value="Chromosome 5"/>
</dbReference>
<dbReference type="PROSITE" id="PS01358">
    <property type="entry name" value="ZF_RANBP2_1"/>
    <property type="match status" value="1"/>
</dbReference>
<evidence type="ECO:0000256" key="10">
    <source>
        <dbReference type="PROSITE-ProRule" id="PRU00176"/>
    </source>
</evidence>
<feature type="compositionally biased region" description="Basic and acidic residues" evidence="13">
    <location>
        <begin position="837"/>
        <end position="849"/>
    </location>
</feature>
<comment type="similarity">
    <text evidence="12">Belongs to the GRAS family.</text>
</comment>
<evidence type="ECO:0000256" key="3">
    <source>
        <dbReference type="ARBA" id="ARBA00022737"/>
    </source>
</evidence>
<feature type="region of interest" description="Disordered" evidence="13">
    <location>
        <begin position="1173"/>
        <end position="1197"/>
    </location>
</feature>
<proteinExistence type="inferred from homology"/>
<feature type="compositionally biased region" description="Pro residues" evidence="13">
    <location>
        <begin position="1442"/>
        <end position="1451"/>
    </location>
</feature>
<feature type="region of interest" description="Leucine repeat II (LRII)" evidence="12">
    <location>
        <begin position="436"/>
        <end position="468"/>
    </location>
</feature>
<keyword evidence="2" id="KW-0479">Metal-binding</keyword>
<feature type="region of interest" description="Disordered" evidence="13">
    <location>
        <begin position="829"/>
        <end position="879"/>
    </location>
</feature>
<evidence type="ECO:0000256" key="7">
    <source>
        <dbReference type="ARBA" id="ARBA00023015"/>
    </source>
</evidence>
<dbReference type="PANTHER" id="PTHR13948:SF3">
    <property type="entry name" value="FI21118P1"/>
    <property type="match status" value="1"/>
</dbReference>
<evidence type="ECO:0000256" key="5">
    <source>
        <dbReference type="ARBA" id="ARBA00022833"/>
    </source>
</evidence>
<keyword evidence="9" id="KW-0539">Nucleus</keyword>
<evidence type="ECO:0000259" key="14">
    <source>
        <dbReference type="PROSITE" id="PS50102"/>
    </source>
</evidence>
<dbReference type="GO" id="GO:0000398">
    <property type="term" value="P:mRNA splicing, via spliceosome"/>
    <property type="evidence" value="ECO:0007669"/>
    <property type="project" value="TreeGrafter"/>
</dbReference>
<feature type="compositionally biased region" description="Low complexity" evidence="13">
    <location>
        <begin position="751"/>
        <end position="761"/>
    </location>
</feature>
<dbReference type="GO" id="GO:0005634">
    <property type="term" value="C:nucleus"/>
    <property type="evidence" value="ECO:0007669"/>
    <property type="project" value="UniProtKB-SubCell"/>
</dbReference>
<keyword evidence="18" id="KW-1185">Reference proteome</keyword>
<dbReference type="GO" id="GO:0008270">
    <property type="term" value="F:zinc ion binding"/>
    <property type="evidence" value="ECO:0007669"/>
    <property type="project" value="UniProtKB-KW"/>
</dbReference>
<evidence type="ECO:0000256" key="2">
    <source>
        <dbReference type="ARBA" id="ARBA00022723"/>
    </source>
</evidence>
<dbReference type="PROSITE" id="PS50985">
    <property type="entry name" value="GRAS"/>
    <property type="match status" value="1"/>
</dbReference>
<dbReference type="Pfam" id="PF17780">
    <property type="entry name" value="OCRE"/>
    <property type="match status" value="1"/>
</dbReference>
<feature type="region of interest" description="SAW" evidence="12">
    <location>
        <begin position="518"/>
        <end position="592"/>
    </location>
</feature>
<dbReference type="SMART" id="SM00443">
    <property type="entry name" value="G_patch"/>
    <property type="match status" value="1"/>
</dbReference>
<gene>
    <name evidence="17" type="ORF">TAV2_LOCUS18283</name>
</gene>
<feature type="compositionally biased region" description="Basic and acidic residues" evidence="13">
    <location>
        <begin position="1473"/>
        <end position="1491"/>
    </location>
</feature>
<feature type="compositionally biased region" description="Basic and acidic residues" evidence="13">
    <location>
        <begin position="863"/>
        <end position="879"/>
    </location>
</feature>
<feature type="region of interest" description="VHIID" evidence="12">
    <location>
        <begin position="361"/>
        <end position="426"/>
    </location>
</feature>
<dbReference type="InterPro" id="IPR035623">
    <property type="entry name" value="SUA-like_OCRE"/>
</dbReference>
<evidence type="ECO:0000256" key="4">
    <source>
        <dbReference type="ARBA" id="ARBA00022771"/>
    </source>
</evidence>
<dbReference type="Pfam" id="PF01585">
    <property type="entry name" value="G-patch"/>
    <property type="match status" value="1"/>
</dbReference>
<feature type="compositionally biased region" description="Basic residues" evidence="13">
    <location>
        <begin position="852"/>
        <end position="862"/>
    </location>
</feature>
<dbReference type="CDD" id="cd12313">
    <property type="entry name" value="RRM1_RRM2_RBM5_like"/>
    <property type="match status" value="1"/>
</dbReference>
<keyword evidence="3" id="KW-0677">Repeat</keyword>
<feature type="region of interest" description="Disordered" evidence="13">
    <location>
        <begin position="1027"/>
        <end position="1051"/>
    </location>
</feature>
<keyword evidence="6 10" id="KW-0694">RNA-binding</keyword>
<dbReference type="InterPro" id="IPR035979">
    <property type="entry name" value="RBD_domain_sf"/>
</dbReference>
<feature type="compositionally biased region" description="Basic and acidic residues" evidence="13">
    <location>
        <begin position="719"/>
        <end position="749"/>
    </location>
</feature>
<dbReference type="InterPro" id="IPR012677">
    <property type="entry name" value="Nucleotide-bd_a/b_plait_sf"/>
</dbReference>
<comment type="subcellular location">
    <subcellularLocation>
        <location evidence="1">Nucleus</location>
    </subcellularLocation>
</comment>
<dbReference type="SMART" id="SM00547">
    <property type="entry name" value="ZnF_RBZ"/>
    <property type="match status" value="1"/>
</dbReference>
<feature type="region of interest" description="Disordered" evidence="13">
    <location>
        <begin position="79"/>
        <end position="136"/>
    </location>
</feature>
<protein>
    <submittedName>
        <fullName evidence="17">Uncharacterized protein</fullName>
    </submittedName>
</protein>
<feature type="compositionally biased region" description="Polar residues" evidence="13">
    <location>
        <begin position="1039"/>
        <end position="1051"/>
    </location>
</feature>
<dbReference type="Pfam" id="PF03514">
    <property type="entry name" value="GRAS"/>
    <property type="match status" value="1"/>
</dbReference>
<evidence type="ECO:0000256" key="8">
    <source>
        <dbReference type="ARBA" id="ARBA00023163"/>
    </source>
</evidence>
<dbReference type="InterPro" id="IPR000467">
    <property type="entry name" value="G_patch_dom"/>
</dbReference>
<feature type="compositionally biased region" description="Basic and acidic residues" evidence="13">
    <location>
        <begin position="763"/>
        <end position="806"/>
    </location>
</feature>
<evidence type="ECO:0000256" key="9">
    <source>
        <dbReference type="ARBA" id="ARBA00023242"/>
    </source>
</evidence>
<keyword evidence="7" id="KW-0805">Transcription regulation</keyword>
<keyword evidence="8" id="KW-0804">Transcription</keyword>
<dbReference type="PROSITE" id="PS50199">
    <property type="entry name" value="ZF_RANBP2_2"/>
    <property type="match status" value="1"/>
</dbReference>
<dbReference type="PROSITE" id="PS50102">
    <property type="entry name" value="RRM"/>
    <property type="match status" value="2"/>
</dbReference>
<feature type="domain" description="RanBP2-type" evidence="16">
    <location>
        <begin position="1001"/>
        <end position="1030"/>
    </location>
</feature>
<accession>A0AAU9SAQ3</accession>
<keyword evidence="4 11" id="KW-0863">Zinc-finger</keyword>
<evidence type="ECO:0000313" key="18">
    <source>
        <dbReference type="Proteomes" id="UP000836841"/>
    </source>
</evidence>
<feature type="region of interest" description="Disordered" evidence="13">
    <location>
        <begin position="1386"/>
        <end position="1532"/>
    </location>
</feature>
<comment type="caution">
    <text evidence="12">Lacks conserved residue(s) required for the propagation of feature annotation.</text>
</comment>
<dbReference type="Gene3D" id="3.30.70.330">
    <property type="match status" value="2"/>
</dbReference>
<dbReference type="SMART" id="SM00360">
    <property type="entry name" value="RRM"/>
    <property type="match status" value="2"/>
</dbReference>
<feature type="non-terminal residue" evidence="17">
    <location>
        <position position="1630"/>
    </location>
</feature>
<dbReference type="SUPFAM" id="SSF90209">
    <property type="entry name" value="Ran binding protein zinc finger-like"/>
    <property type="match status" value="1"/>
</dbReference>
<dbReference type="Pfam" id="PF00076">
    <property type="entry name" value="RRM_1"/>
    <property type="match status" value="2"/>
</dbReference>